<reference evidence="2" key="1">
    <citation type="submission" date="2022-11" db="UniProtKB">
        <authorList>
            <consortium name="WormBaseParasite"/>
        </authorList>
    </citation>
    <scope>IDENTIFICATION</scope>
</reference>
<dbReference type="AlphaFoldDB" id="A0A915IWH5"/>
<evidence type="ECO:0000313" key="1">
    <source>
        <dbReference type="Proteomes" id="UP000887565"/>
    </source>
</evidence>
<accession>A0A915IWH5</accession>
<dbReference type="WBParaSite" id="nRc.2.0.1.t18429-RA">
    <property type="protein sequence ID" value="nRc.2.0.1.t18429-RA"/>
    <property type="gene ID" value="nRc.2.0.1.g18429"/>
</dbReference>
<keyword evidence="1" id="KW-1185">Reference proteome</keyword>
<proteinExistence type="predicted"/>
<protein>
    <submittedName>
        <fullName evidence="2">Uncharacterized protein</fullName>
    </submittedName>
</protein>
<organism evidence="1 2">
    <name type="scientific">Romanomermis culicivorax</name>
    <name type="common">Nematode worm</name>
    <dbReference type="NCBI Taxonomy" id="13658"/>
    <lineage>
        <taxon>Eukaryota</taxon>
        <taxon>Metazoa</taxon>
        <taxon>Ecdysozoa</taxon>
        <taxon>Nematoda</taxon>
        <taxon>Enoplea</taxon>
        <taxon>Dorylaimia</taxon>
        <taxon>Mermithida</taxon>
        <taxon>Mermithoidea</taxon>
        <taxon>Mermithidae</taxon>
        <taxon>Romanomermis</taxon>
    </lineage>
</organism>
<dbReference type="Proteomes" id="UP000887565">
    <property type="component" value="Unplaced"/>
</dbReference>
<sequence length="81" mass="9389">MLIDALYYGISPYNSRLQSFKCRKNRSSPDATTTITTKRPFFVMFGQKVFSCRSRFCFDLPNVPIHRKSRLLESPDFSNSA</sequence>
<evidence type="ECO:0000313" key="2">
    <source>
        <dbReference type="WBParaSite" id="nRc.2.0.1.t18429-RA"/>
    </source>
</evidence>
<name>A0A915IWH5_ROMCU</name>